<dbReference type="AlphaFoldDB" id="A0A1G7ELZ1"/>
<organism evidence="1 2">
    <name type="scientific">Mucilaginibacter pineti</name>
    <dbReference type="NCBI Taxonomy" id="1391627"/>
    <lineage>
        <taxon>Bacteria</taxon>
        <taxon>Pseudomonadati</taxon>
        <taxon>Bacteroidota</taxon>
        <taxon>Sphingobacteriia</taxon>
        <taxon>Sphingobacteriales</taxon>
        <taxon>Sphingobacteriaceae</taxon>
        <taxon>Mucilaginibacter</taxon>
    </lineage>
</organism>
<gene>
    <name evidence="1" type="ORF">SAMN05216464_10885</name>
</gene>
<evidence type="ECO:0000313" key="1">
    <source>
        <dbReference type="EMBL" id="SDE64708.1"/>
    </source>
</evidence>
<reference evidence="1 2" key="1">
    <citation type="submission" date="2016-10" db="EMBL/GenBank/DDBJ databases">
        <authorList>
            <person name="de Groot N.N."/>
        </authorList>
    </citation>
    <scope>NUCLEOTIDE SEQUENCE [LARGE SCALE GENOMIC DNA]</scope>
    <source>
        <strain evidence="1 2">47C3B</strain>
    </source>
</reference>
<name>A0A1G7ELZ1_9SPHI</name>
<keyword evidence="2" id="KW-1185">Reference proteome</keyword>
<dbReference type="Proteomes" id="UP000199072">
    <property type="component" value="Unassembled WGS sequence"/>
</dbReference>
<sequence>MESLVLNLQSKNQIKDYIVDNYLIRYEADIFNEMLSAIENGAQEHLDWFRSFGDSLRAIAMNLHAYRKGLEFGFTEIAFDKYGWFKRPQWLDTEEHAFGDTRRYGNHSTFTIGHGPNGLWTYAMSYSFGCAGGGYTLSVYDKKFNHRDQAFTAALNDLKMKMTSRVGSTDTTNDKQPIILATLRDIEKVKIAMVQLSLF</sequence>
<dbReference type="RefSeq" id="WP_091150915.1">
    <property type="nucleotide sequence ID" value="NZ_FNAI01000008.1"/>
</dbReference>
<protein>
    <submittedName>
        <fullName evidence="1">Uncharacterized protein</fullName>
    </submittedName>
</protein>
<dbReference type="EMBL" id="FNAI01000008">
    <property type="protein sequence ID" value="SDE64708.1"/>
    <property type="molecule type" value="Genomic_DNA"/>
</dbReference>
<accession>A0A1G7ELZ1</accession>
<proteinExistence type="predicted"/>
<evidence type="ECO:0000313" key="2">
    <source>
        <dbReference type="Proteomes" id="UP000199072"/>
    </source>
</evidence>
<dbReference type="OrthoDB" id="1099184at2"/>